<organism evidence="5 6">
    <name type="scientific">Stylophora pistillata</name>
    <name type="common">Smooth cauliflower coral</name>
    <dbReference type="NCBI Taxonomy" id="50429"/>
    <lineage>
        <taxon>Eukaryota</taxon>
        <taxon>Metazoa</taxon>
        <taxon>Cnidaria</taxon>
        <taxon>Anthozoa</taxon>
        <taxon>Hexacorallia</taxon>
        <taxon>Scleractinia</taxon>
        <taxon>Astrocoeniina</taxon>
        <taxon>Pocilloporidae</taxon>
        <taxon>Stylophora</taxon>
    </lineage>
</organism>
<proteinExistence type="predicted"/>
<gene>
    <name evidence="5" type="ORF">AWC38_SpisGene14713</name>
</gene>
<dbReference type="Proteomes" id="UP000225706">
    <property type="component" value="Unassembled WGS sequence"/>
</dbReference>
<feature type="chain" id="PRO_5012473777" description="TNFR-Cys domain-containing protein" evidence="3">
    <location>
        <begin position="19"/>
        <end position="286"/>
    </location>
</feature>
<keyword evidence="6" id="KW-1185">Reference proteome</keyword>
<dbReference type="Gene3D" id="2.10.50.10">
    <property type="entry name" value="Tumor Necrosis Factor Receptor, subunit A, domain 2"/>
    <property type="match status" value="1"/>
</dbReference>
<evidence type="ECO:0000256" key="2">
    <source>
        <dbReference type="SAM" id="Phobius"/>
    </source>
</evidence>
<dbReference type="GO" id="GO:0015026">
    <property type="term" value="F:coreceptor activity"/>
    <property type="evidence" value="ECO:0007669"/>
    <property type="project" value="TreeGrafter"/>
</dbReference>
<dbReference type="PANTHER" id="PTHR46605:SF2">
    <property type="entry name" value="TNFR-CYS DOMAIN-CONTAINING PROTEIN"/>
    <property type="match status" value="1"/>
</dbReference>
<keyword evidence="2" id="KW-0472">Membrane</keyword>
<evidence type="ECO:0000259" key="4">
    <source>
        <dbReference type="PROSITE" id="PS50050"/>
    </source>
</evidence>
<feature type="domain" description="TNFR-Cys" evidence="4">
    <location>
        <begin position="72"/>
        <end position="112"/>
    </location>
</feature>
<feature type="disulfide bond" evidence="1">
    <location>
        <begin position="94"/>
        <end position="112"/>
    </location>
</feature>
<keyword evidence="3" id="KW-0732">Signal</keyword>
<sequence>MFFGMLLVACLVFPTVSAKPTNPCKKTQYWIEKEDGTTECIDCQTCPPGQTASPECGNSKPLPSNTMGHCVACQLGRSFSNEHSTSVCTPCSYCAKDQVVIKNCSRQADIECGKRCYSKDRYYDASKGDCLKCSKCCNDDQDVEEDEFTAVVLVLVLLFVVGMCLLWFCKLRPPKHSSVNPDSKPLRDLLNSSEQEEICELLDAPVCGKLPYEAIARWYGATHNKIKARLQEGKSEAVIEWLVAERPELTVGEFATVVKEKARRTDAADKLKAFDAKATKESIDAA</sequence>
<keyword evidence="2" id="KW-0812">Transmembrane</keyword>
<evidence type="ECO:0000256" key="1">
    <source>
        <dbReference type="PROSITE-ProRule" id="PRU00206"/>
    </source>
</evidence>
<dbReference type="EMBL" id="LSMT01000302">
    <property type="protein sequence ID" value="PFX20797.1"/>
    <property type="molecule type" value="Genomic_DNA"/>
</dbReference>
<name>A0A2B4RWS9_STYPI</name>
<keyword evidence="2" id="KW-1133">Transmembrane helix</keyword>
<accession>A0A2B4RWS9</accession>
<dbReference type="GO" id="GO:0005886">
    <property type="term" value="C:plasma membrane"/>
    <property type="evidence" value="ECO:0007669"/>
    <property type="project" value="TreeGrafter"/>
</dbReference>
<dbReference type="SMART" id="SM00208">
    <property type="entry name" value="TNFR"/>
    <property type="match status" value="2"/>
</dbReference>
<keyword evidence="1" id="KW-1015">Disulfide bond</keyword>
<dbReference type="GO" id="GO:0005035">
    <property type="term" value="F:death receptor activity"/>
    <property type="evidence" value="ECO:0007669"/>
    <property type="project" value="TreeGrafter"/>
</dbReference>
<feature type="signal peptide" evidence="3">
    <location>
        <begin position="1"/>
        <end position="18"/>
    </location>
</feature>
<dbReference type="PANTHER" id="PTHR46605">
    <property type="entry name" value="TUMOR NECROSIS FACTOR RECEPTOR"/>
    <property type="match status" value="1"/>
</dbReference>
<dbReference type="AlphaFoldDB" id="A0A2B4RWS9"/>
<dbReference type="InterPro" id="IPR052302">
    <property type="entry name" value="Neurotrophin_rcpt-DD"/>
</dbReference>
<feature type="disulfide bond" evidence="1">
    <location>
        <begin position="73"/>
        <end position="88"/>
    </location>
</feature>
<protein>
    <recommendedName>
        <fullName evidence="4">TNFR-Cys domain-containing protein</fullName>
    </recommendedName>
</protein>
<evidence type="ECO:0000313" key="6">
    <source>
        <dbReference type="Proteomes" id="UP000225706"/>
    </source>
</evidence>
<feature type="disulfide bond" evidence="1">
    <location>
        <begin position="91"/>
        <end position="104"/>
    </location>
</feature>
<dbReference type="GO" id="GO:0009986">
    <property type="term" value="C:cell surface"/>
    <property type="evidence" value="ECO:0007669"/>
    <property type="project" value="TreeGrafter"/>
</dbReference>
<dbReference type="InterPro" id="IPR001368">
    <property type="entry name" value="TNFR/NGFR_Cys_rich_reg"/>
</dbReference>
<evidence type="ECO:0000256" key="3">
    <source>
        <dbReference type="SAM" id="SignalP"/>
    </source>
</evidence>
<feature type="repeat" description="TNFR-Cys" evidence="1">
    <location>
        <begin position="72"/>
        <end position="112"/>
    </location>
</feature>
<dbReference type="PROSITE" id="PS50050">
    <property type="entry name" value="TNFR_NGFR_2"/>
    <property type="match status" value="1"/>
</dbReference>
<comment type="caution">
    <text evidence="5">The sequence shown here is derived from an EMBL/GenBank/DDBJ whole genome shotgun (WGS) entry which is preliminary data.</text>
</comment>
<reference evidence="6" key="1">
    <citation type="journal article" date="2017" name="bioRxiv">
        <title>Comparative analysis of the genomes of Stylophora pistillata and Acropora digitifera provides evidence for extensive differences between species of corals.</title>
        <authorList>
            <person name="Voolstra C.R."/>
            <person name="Li Y."/>
            <person name="Liew Y.J."/>
            <person name="Baumgarten S."/>
            <person name="Zoccola D."/>
            <person name="Flot J.-F."/>
            <person name="Tambutte S."/>
            <person name="Allemand D."/>
            <person name="Aranda M."/>
        </authorList>
    </citation>
    <scope>NUCLEOTIDE SEQUENCE [LARGE SCALE GENOMIC DNA]</scope>
</reference>
<dbReference type="Pfam" id="PF00020">
    <property type="entry name" value="TNFR_c6"/>
    <property type="match status" value="1"/>
</dbReference>
<dbReference type="GO" id="GO:0048406">
    <property type="term" value="F:nerve growth factor binding"/>
    <property type="evidence" value="ECO:0007669"/>
    <property type="project" value="TreeGrafter"/>
</dbReference>
<dbReference type="OrthoDB" id="5984146at2759"/>
<evidence type="ECO:0000313" key="5">
    <source>
        <dbReference type="EMBL" id="PFX20797.1"/>
    </source>
</evidence>
<dbReference type="PROSITE" id="PS00652">
    <property type="entry name" value="TNFR_NGFR_1"/>
    <property type="match status" value="1"/>
</dbReference>
<feature type="transmembrane region" description="Helical" evidence="2">
    <location>
        <begin position="148"/>
        <end position="168"/>
    </location>
</feature>
<dbReference type="GO" id="GO:0007266">
    <property type="term" value="P:Rho protein signal transduction"/>
    <property type="evidence" value="ECO:0007669"/>
    <property type="project" value="TreeGrafter"/>
</dbReference>